<protein>
    <recommendedName>
        <fullName evidence="1">YgjP-like metallopeptidase domain-containing protein</fullName>
    </recommendedName>
</protein>
<dbReference type="CDD" id="cd07344">
    <property type="entry name" value="M48_yhfN_like"/>
    <property type="match status" value="1"/>
</dbReference>
<dbReference type="Gene3D" id="3.30.2010.10">
    <property type="entry name" value="Metalloproteases ('zincins'), catalytic domain"/>
    <property type="match status" value="1"/>
</dbReference>
<reference evidence="2 3" key="1">
    <citation type="submission" date="2020-08" db="EMBL/GenBank/DDBJ databases">
        <title>Genomic Encyclopedia of Type Strains, Phase IV (KMG-IV): sequencing the most valuable type-strain genomes for metagenomic binning, comparative biology and taxonomic classification.</title>
        <authorList>
            <person name="Goeker M."/>
        </authorList>
    </citation>
    <scope>NUCLEOTIDE SEQUENCE [LARGE SCALE GENOMIC DNA]</scope>
    <source>
        <strain evidence="2 3">DSM 29050</strain>
    </source>
</reference>
<evidence type="ECO:0000259" key="1">
    <source>
        <dbReference type="Pfam" id="PF01863"/>
    </source>
</evidence>
<gene>
    <name evidence="2" type="ORF">GGR91_002078</name>
</gene>
<comment type="caution">
    <text evidence="2">The sequence shown here is derived from an EMBL/GenBank/DDBJ whole genome shotgun (WGS) entry which is preliminary data.</text>
</comment>
<organism evidence="2 3">
    <name type="scientific">Sphingorhabdus rigui</name>
    <dbReference type="NCBI Taxonomy" id="1282858"/>
    <lineage>
        <taxon>Bacteria</taxon>
        <taxon>Pseudomonadati</taxon>
        <taxon>Pseudomonadota</taxon>
        <taxon>Alphaproteobacteria</taxon>
        <taxon>Sphingomonadales</taxon>
        <taxon>Sphingomonadaceae</taxon>
        <taxon>Sphingorhabdus</taxon>
    </lineage>
</organism>
<dbReference type="InterPro" id="IPR053136">
    <property type="entry name" value="UTP_pyrophosphatase-like"/>
</dbReference>
<evidence type="ECO:0000313" key="3">
    <source>
        <dbReference type="Proteomes" id="UP000581447"/>
    </source>
</evidence>
<keyword evidence="3" id="KW-1185">Reference proteome</keyword>
<proteinExistence type="predicted"/>
<dbReference type="PANTHER" id="PTHR30399">
    <property type="entry name" value="UNCHARACTERIZED PROTEIN YGJP"/>
    <property type="match status" value="1"/>
</dbReference>
<dbReference type="EMBL" id="JACIEA010000003">
    <property type="protein sequence ID" value="MBB3943814.1"/>
    <property type="molecule type" value="Genomic_DNA"/>
</dbReference>
<dbReference type="AlphaFoldDB" id="A0A840B5Q1"/>
<dbReference type="InterPro" id="IPR002725">
    <property type="entry name" value="YgjP-like_metallopeptidase"/>
</dbReference>
<sequence>MMVAELQLGDLSIDLVFKDIKNIHLSVYPPTGRVRIAAPTRANIETIRAFAISKLVWIRKHQTKLAEQERQPPREFLDRESHYLWGRRMLLQIVVSQGRPSIDIEHKKITLRGPEAFTLEAKQRLLDKLYRREARRAIEPIASKWEKILGIEINQIYWQRMKTRWGSCNPQSGNIRLNLELAKKPLECLEYILLHEALHFLVPNHGEHFLVLLDQHMSNWRTIRQILADEPLAHSHWKY</sequence>
<evidence type="ECO:0000313" key="2">
    <source>
        <dbReference type="EMBL" id="MBB3943814.1"/>
    </source>
</evidence>
<feature type="domain" description="YgjP-like metallopeptidase" evidence="1">
    <location>
        <begin position="25"/>
        <end position="228"/>
    </location>
</feature>
<name>A0A840B5Q1_9SPHN</name>
<dbReference type="Pfam" id="PF01863">
    <property type="entry name" value="YgjP-like"/>
    <property type="match status" value="1"/>
</dbReference>
<dbReference type="Proteomes" id="UP000581447">
    <property type="component" value="Unassembled WGS sequence"/>
</dbReference>
<accession>A0A840B5Q1</accession>
<dbReference type="PANTHER" id="PTHR30399:SF1">
    <property type="entry name" value="UTP PYROPHOSPHATASE"/>
    <property type="match status" value="1"/>
</dbReference>